<evidence type="ECO:0000256" key="1">
    <source>
        <dbReference type="SAM" id="MobiDB-lite"/>
    </source>
</evidence>
<evidence type="ECO:0000313" key="2">
    <source>
        <dbReference type="EMBL" id="SQC05702.1"/>
    </source>
</evidence>
<proteinExistence type="predicted"/>
<organism evidence="2 3">
    <name type="scientific">Klebsiella pneumoniae</name>
    <dbReference type="NCBI Taxonomy" id="573"/>
    <lineage>
        <taxon>Bacteria</taxon>
        <taxon>Pseudomonadati</taxon>
        <taxon>Pseudomonadota</taxon>
        <taxon>Gammaproteobacteria</taxon>
        <taxon>Enterobacterales</taxon>
        <taxon>Enterobacteriaceae</taxon>
        <taxon>Klebsiella/Raoultella group</taxon>
        <taxon>Klebsiella</taxon>
        <taxon>Klebsiella pneumoniae complex</taxon>
    </lineage>
</organism>
<dbReference type="Proteomes" id="UP000251088">
    <property type="component" value="Unassembled WGS sequence"/>
</dbReference>
<feature type="region of interest" description="Disordered" evidence="1">
    <location>
        <begin position="1"/>
        <end position="24"/>
    </location>
</feature>
<dbReference type="EMBL" id="UAWN01000002">
    <property type="protein sequence ID" value="SQC05702.1"/>
    <property type="molecule type" value="Genomic_DNA"/>
</dbReference>
<dbReference type="AlphaFoldDB" id="A0A2X3BP68"/>
<gene>
    <name evidence="2" type="primary">silP_5</name>
    <name evidence="2" type="ORF">NCTC9128_00285</name>
</gene>
<sequence>MKNDNAVQHNNQTASEQTLSPDEGHVLHKVRDPVCGMAILPDRAHSSIRYQDHQLYSAPPAVRVNLKPIPIVILPKMPVNIPITITTIITKSALIR</sequence>
<feature type="compositionally biased region" description="Polar residues" evidence="1">
    <location>
        <begin position="1"/>
        <end position="20"/>
    </location>
</feature>
<name>A0A2X3BP68_KLEPN</name>
<accession>A0A2X3BP68</accession>
<reference evidence="2 3" key="1">
    <citation type="submission" date="2018-06" db="EMBL/GenBank/DDBJ databases">
        <authorList>
            <consortium name="Pathogen Informatics"/>
            <person name="Doyle S."/>
        </authorList>
    </citation>
    <scope>NUCLEOTIDE SEQUENCE [LARGE SCALE GENOMIC DNA]</scope>
    <source>
        <strain evidence="2 3">NCTC9128</strain>
    </source>
</reference>
<evidence type="ECO:0000313" key="3">
    <source>
        <dbReference type="Proteomes" id="UP000251088"/>
    </source>
</evidence>
<protein>
    <submittedName>
        <fullName evidence="2">Putative cation transporting P-type ATPase (Silver resistance)</fullName>
    </submittedName>
</protein>